<dbReference type="AlphaFoldDB" id="A0A7V8B0K3"/>
<proteinExistence type="predicted"/>
<evidence type="ECO:0000256" key="1">
    <source>
        <dbReference type="SAM" id="MobiDB-lite"/>
    </source>
</evidence>
<organism evidence="2 3">
    <name type="scientific">Brucella tritici</name>
    <dbReference type="NCBI Taxonomy" id="94626"/>
    <lineage>
        <taxon>Bacteria</taxon>
        <taxon>Pseudomonadati</taxon>
        <taxon>Pseudomonadota</taxon>
        <taxon>Alphaproteobacteria</taxon>
        <taxon>Hyphomicrobiales</taxon>
        <taxon>Brucellaceae</taxon>
        <taxon>Brucella/Ochrobactrum group</taxon>
        <taxon>Brucella</taxon>
    </lineage>
</organism>
<sequence>MFRVLSLLVIVLSLGGCASLSYPLPKCDGYAKRPLNRSMWNWEAGKAGAQQQQTNATTSTPVTPLSFADAPPNRQQPTAFASFNEAASYRSCSAG</sequence>
<accession>A0A7V8B0K3</accession>
<evidence type="ECO:0000313" key="3">
    <source>
        <dbReference type="Proteomes" id="UP000460650"/>
    </source>
</evidence>
<name>A0A7V8B0K3_9HYPH</name>
<dbReference type="PROSITE" id="PS51257">
    <property type="entry name" value="PROKAR_LIPOPROTEIN"/>
    <property type="match status" value="1"/>
</dbReference>
<evidence type="ECO:0000313" key="2">
    <source>
        <dbReference type="EMBL" id="KAB2654876.1"/>
    </source>
</evidence>
<reference evidence="2 3" key="1">
    <citation type="submission" date="2019-09" db="EMBL/GenBank/DDBJ databases">
        <title>Taxonomic organization of the family Brucellaceae based on a phylogenomic approach.</title>
        <authorList>
            <person name="Leclercq S."/>
            <person name="Cloeckaert A."/>
            <person name="Zygmunt M.S."/>
        </authorList>
    </citation>
    <scope>NUCLEOTIDE SEQUENCE [LARGE SCALE GENOMIC DNA]</scope>
    <source>
        <strain evidence="2 3">TA93</strain>
    </source>
</reference>
<comment type="caution">
    <text evidence="2">The sequence shown here is derived from an EMBL/GenBank/DDBJ whole genome shotgun (WGS) entry which is preliminary data.</text>
</comment>
<dbReference type="EMBL" id="WBVY01000009">
    <property type="protein sequence ID" value="KAB2654876.1"/>
    <property type="molecule type" value="Genomic_DNA"/>
</dbReference>
<dbReference type="RefSeq" id="WP_151648818.1">
    <property type="nucleotide sequence ID" value="NZ_WBVY01000009.1"/>
</dbReference>
<gene>
    <name evidence="2" type="ORF">F9K94_22705</name>
</gene>
<feature type="region of interest" description="Disordered" evidence="1">
    <location>
        <begin position="43"/>
        <end position="76"/>
    </location>
</feature>
<feature type="compositionally biased region" description="Low complexity" evidence="1">
    <location>
        <begin position="44"/>
        <end position="60"/>
    </location>
</feature>
<protein>
    <submittedName>
        <fullName evidence="2">Type IV secretion system protein VirB7</fullName>
    </submittedName>
</protein>
<dbReference type="Proteomes" id="UP000460650">
    <property type="component" value="Unassembled WGS sequence"/>
</dbReference>